<dbReference type="GO" id="GO:0005524">
    <property type="term" value="F:ATP binding"/>
    <property type="evidence" value="ECO:0007669"/>
    <property type="project" value="InterPro"/>
</dbReference>
<dbReference type="EMBL" id="GECZ01021387">
    <property type="protein sequence ID" value="JAS48382.1"/>
    <property type="molecule type" value="Transcribed_RNA"/>
</dbReference>
<accession>A0A1B6FDV1</accession>
<reference evidence="2" key="1">
    <citation type="submission" date="2015-11" db="EMBL/GenBank/DDBJ databases">
        <title>De novo transcriptome assembly of four potential Pierce s Disease insect vectors from Arizona vineyards.</title>
        <authorList>
            <person name="Tassone E.E."/>
        </authorList>
    </citation>
    <scope>NUCLEOTIDE SEQUENCE</scope>
</reference>
<feature type="non-terminal residue" evidence="2">
    <location>
        <position position="1"/>
    </location>
</feature>
<dbReference type="GO" id="GO:0005737">
    <property type="term" value="C:cytoplasm"/>
    <property type="evidence" value="ECO:0007669"/>
    <property type="project" value="TreeGrafter"/>
</dbReference>
<dbReference type="SUPFAM" id="SSF47323">
    <property type="entry name" value="Anticodon-binding domain of a subclass of class I aminoacyl-tRNA synthetases"/>
    <property type="match status" value="1"/>
</dbReference>
<proteinExistence type="predicted"/>
<evidence type="ECO:0000256" key="1">
    <source>
        <dbReference type="ARBA" id="ARBA00039362"/>
    </source>
</evidence>
<protein>
    <recommendedName>
        <fullName evidence="1">Cysteine--tRNA ligase, cytoplasmic</fullName>
    </recommendedName>
</protein>
<dbReference type="PANTHER" id="PTHR10890:SF3">
    <property type="entry name" value="CYSTEINE--TRNA LIGASE, CYTOPLASMIC"/>
    <property type="match status" value="1"/>
</dbReference>
<organism evidence="2">
    <name type="scientific">Cuerna arida</name>
    <dbReference type="NCBI Taxonomy" id="1464854"/>
    <lineage>
        <taxon>Eukaryota</taxon>
        <taxon>Metazoa</taxon>
        <taxon>Ecdysozoa</taxon>
        <taxon>Arthropoda</taxon>
        <taxon>Hexapoda</taxon>
        <taxon>Insecta</taxon>
        <taxon>Pterygota</taxon>
        <taxon>Neoptera</taxon>
        <taxon>Paraneoptera</taxon>
        <taxon>Hemiptera</taxon>
        <taxon>Auchenorrhyncha</taxon>
        <taxon>Membracoidea</taxon>
        <taxon>Cicadellidae</taxon>
        <taxon>Cicadellinae</taxon>
        <taxon>Proconiini</taxon>
        <taxon>Cuerna</taxon>
    </lineage>
</organism>
<sequence length="169" mass="19885">FNFLLHNWLNTLDYSTETFDVAIQFESFLNEFFLNVKDILRRESSIIKRHKVWSDKEFEFNEKLLRTRQDIHIALCDNIDTKTTMGHIRDLVKAANSYMSSPDCNLVLLKDVATYICGILEMFGINDYNKEIGFTQLDQNFLNMEQIALPFVEVLRDFRTTVRSIARSI</sequence>
<dbReference type="GO" id="GO:0006423">
    <property type="term" value="P:cysteinyl-tRNA aminoacylation"/>
    <property type="evidence" value="ECO:0007669"/>
    <property type="project" value="TreeGrafter"/>
</dbReference>
<dbReference type="GO" id="GO:0004817">
    <property type="term" value="F:cysteine-tRNA ligase activity"/>
    <property type="evidence" value="ECO:0007669"/>
    <property type="project" value="TreeGrafter"/>
</dbReference>
<evidence type="ECO:0000313" key="2">
    <source>
        <dbReference type="EMBL" id="JAS48382.1"/>
    </source>
</evidence>
<dbReference type="InterPro" id="IPR009080">
    <property type="entry name" value="tRNAsynth_Ia_anticodon-bd"/>
</dbReference>
<name>A0A1B6FDV1_9HEMI</name>
<dbReference type="PANTHER" id="PTHR10890">
    <property type="entry name" value="CYSTEINYL-TRNA SYNTHETASE"/>
    <property type="match status" value="1"/>
</dbReference>
<feature type="non-terminal residue" evidence="2">
    <location>
        <position position="169"/>
    </location>
</feature>
<dbReference type="InterPro" id="IPR024909">
    <property type="entry name" value="Cys-tRNA/MSH_ligase"/>
</dbReference>
<gene>
    <name evidence="2" type="ORF">g.9982</name>
</gene>
<dbReference type="AlphaFoldDB" id="A0A1B6FDV1"/>